<dbReference type="InterPro" id="IPR025322">
    <property type="entry name" value="PADRE_dom"/>
</dbReference>
<dbReference type="eggNOG" id="ENOG502RZXP">
    <property type="taxonomic scope" value="Eukaryota"/>
</dbReference>
<name>B9SPY7_RICCO</name>
<dbReference type="Proteomes" id="UP000008311">
    <property type="component" value="Unassembled WGS sequence"/>
</dbReference>
<keyword evidence="2" id="KW-1185">Reference proteome</keyword>
<dbReference type="OrthoDB" id="1922322at2759"/>
<accession>B9SPY7</accession>
<evidence type="ECO:0000313" key="1">
    <source>
        <dbReference type="EMBL" id="EEF34306.1"/>
    </source>
</evidence>
<proteinExistence type="predicted"/>
<dbReference type="Pfam" id="PF14009">
    <property type="entry name" value="PADRE"/>
    <property type="match status" value="1"/>
</dbReference>
<evidence type="ECO:0000313" key="2">
    <source>
        <dbReference type="Proteomes" id="UP000008311"/>
    </source>
</evidence>
<dbReference type="FunCoup" id="B9SPY7">
    <property type="interactions" value="27"/>
</dbReference>
<protein>
    <recommendedName>
        <fullName evidence="3">DUF4228 domain-containing protein</fullName>
    </recommendedName>
</protein>
<organism evidence="1 2">
    <name type="scientific">Ricinus communis</name>
    <name type="common">Castor bean</name>
    <dbReference type="NCBI Taxonomy" id="3988"/>
    <lineage>
        <taxon>Eukaryota</taxon>
        <taxon>Viridiplantae</taxon>
        <taxon>Streptophyta</taxon>
        <taxon>Embryophyta</taxon>
        <taxon>Tracheophyta</taxon>
        <taxon>Spermatophyta</taxon>
        <taxon>Magnoliopsida</taxon>
        <taxon>eudicotyledons</taxon>
        <taxon>Gunneridae</taxon>
        <taxon>Pentapetalae</taxon>
        <taxon>rosids</taxon>
        <taxon>fabids</taxon>
        <taxon>Malpighiales</taxon>
        <taxon>Euphorbiaceae</taxon>
        <taxon>Acalyphoideae</taxon>
        <taxon>Acalypheae</taxon>
        <taxon>Ricinus</taxon>
    </lineage>
</organism>
<reference evidence="2" key="1">
    <citation type="journal article" date="2010" name="Nat. Biotechnol.">
        <title>Draft genome sequence of the oilseed species Ricinus communis.</title>
        <authorList>
            <person name="Chan A.P."/>
            <person name="Crabtree J."/>
            <person name="Zhao Q."/>
            <person name="Lorenzi H."/>
            <person name="Orvis J."/>
            <person name="Puiu D."/>
            <person name="Melake-Berhan A."/>
            <person name="Jones K.M."/>
            <person name="Redman J."/>
            <person name="Chen G."/>
            <person name="Cahoon E.B."/>
            <person name="Gedil M."/>
            <person name="Stanke M."/>
            <person name="Haas B.J."/>
            <person name="Wortman J.R."/>
            <person name="Fraser-Liggett C.M."/>
            <person name="Ravel J."/>
            <person name="Rabinowicz P.D."/>
        </authorList>
    </citation>
    <scope>NUCLEOTIDE SEQUENCE [LARGE SCALE GENOMIC DNA]</scope>
    <source>
        <strain evidence="2">cv. Hale</strain>
    </source>
</reference>
<dbReference type="AlphaFoldDB" id="B9SPY7"/>
<dbReference type="EMBL" id="EQ974075">
    <property type="protein sequence ID" value="EEF34306.1"/>
    <property type="molecule type" value="Genomic_DNA"/>
</dbReference>
<sequence>MGNYMSSKLANPIHRKSRKSTKVVLPTGEIRKIRQPTATKAAELMMDVPGFFVVNTKSLKIGKRFYPLSADDDLEKGNVYVMYPMYRKNSVVTAGDMVVLFVTANKVMKRGACKGNDINIKVLPESQSSAAEGVEDEASPRLSLEGIEHVSTPQFRYRMSISRSKKPLLETIQEESICSR</sequence>
<evidence type="ECO:0008006" key="3">
    <source>
        <dbReference type="Google" id="ProtNLM"/>
    </source>
</evidence>
<dbReference type="InParanoid" id="B9SPY7"/>
<dbReference type="STRING" id="3988.B9SPY7"/>
<gene>
    <name evidence="1" type="ORF">RCOM_0466820</name>
</gene>
<dbReference type="KEGG" id="rcu:8265012"/>
<dbReference type="PANTHER" id="PTHR33052">
    <property type="entry name" value="DUF4228 DOMAIN PROTEIN-RELATED"/>
    <property type="match status" value="1"/>
</dbReference>